<dbReference type="Pfam" id="PF08395">
    <property type="entry name" value="7tm_7"/>
    <property type="match status" value="1"/>
</dbReference>
<keyword evidence="3" id="KW-0812">Transmembrane</keyword>
<reference evidence="6 7" key="1">
    <citation type="journal article" date="2010" name="Science">
        <title>Genomic comparison of the ants Camponotus floridanus and Harpegnathos saltator.</title>
        <authorList>
            <person name="Bonasio R."/>
            <person name="Zhang G."/>
            <person name="Ye C."/>
            <person name="Mutti N.S."/>
            <person name="Fang X."/>
            <person name="Qin N."/>
            <person name="Donahue G."/>
            <person name="Yang P."/>
            <person name="Li Q."/>
            <person name="Li C."/>
            <person name="Zhang P."/>
            <person name="Huang Z."/>
            <person name="Berger S.L."/>
            <person name="Reinberg D."/>
            <person name="Wang J."/>
            <person name="Liebig J."/>
        </authorList>
    </citation>
    <scope>NUCLEOTIDE SEQUENCE [LARGE SCALE GENOMIC DNA]</scope>
    <source>
        <strain evidence="7">C129</strain>
    </source>
</reference>
<dbReference type="GO" id="GO:0005886">
    <property type="term" value="C:plasma membrane"/>
    <property type="evidence" value="ECO:0007669"/>
    <property type="project" value="UniProtKB-SubCell"/>
</dbReference>
<keyword evidence="6" id="KW-0675">Receptor</keyword>
<dbReference type="Proteomes" id="UP000000311">
    <property type="component" value="Unassembled WGS sequence"/>
</dbReference>
<name>E2A0M1_CAMFO</name>
<keyword evidence="5" id="KW-0472">Membrane</keyword>
<dbReference type="InterPro" id="IPR013604">
    <property type="entry name" value="7TM_chemorcpt"/>
</dbReference>
<evidence type="ECO:0000256" key="4">
    <source>
        <dbReference type="ARBA" id="ARBA00022989"/>
    </source>
</evidence>
<evidence type="ECO:0000256" key="2">
    <source>
        <dbReference type="ARBA" id="ARBA00022475"/>
    </source>
</evidence>
<protein>
    <submittedName>
        <fullName evidence="6">Putative gustatory receptor 28b</fullName>
    </submittedName>
</protein>
<dbReference type="AlphaFoldDB" id="E2A0M1"/>
<dbReference type="GO" id="GO:0050909">
    <property type="term" value="P:sensory perception of taste"/>
    <property type="evidence" value="ECO:0007669"/>
    <property type="project" value="InterPro"/>
</dbReference>
<evidence type="ECO:0000256" key="1">
    <source>
        <dbReference type="ARBA" id="ARBA00004651"/>
    </source>
</evidence>
<accession>E2A0M1</accession>
<evidence type="ECO:0000256" key="3">
    <source>
        <dbReference type="ARBA" id="ARBA00022692"/>
    </source>
</evidence>
<keyword evidence="4" id="KW-1133">Transmembrane helix</keyword>
<dbReference type="OrthoDB" id="6366728at2759"/>
<dbReference type="EMBL" id="GL435626">
    <property type="protein sequence ID" value="EFN72924.1"/>
    <property type="molecule type" value="Genomic_DNA"/>
</dbReference>
<comment type="subcellular location">
    <subcellularLocation>
        <location evidence="1">Cell membrane</location>
        <topology evidence="1">Multi-pass membrane protein</topology>
    </subcellularLocation>
</comment>
<gene>
    <name evidence="6" type="ORF">EAG_11215</name>
</gene>
<evidence type="ECO:0000256" key="5">
    <source>
        <dbReference type="ARBA" id="ARBA00023136"/>
    </source>
</evidence>
<proteinExistence type="predicted"/>
<dbReference type="InParanoid" id="E2A0M1"/>
<organism evidence="7">
    <name type="scientific">Camponotus floridanus</name>
    <name type="common">Florida carpenter ant</name>
    <dbReference type="NCBI Taxonomy" id="104421"/>
    <lineage>
        <taxon>Eukaryota</taxon>
        <taxon>Metazoa</taxon>
        <taxon>Ecdysozoa</taxon>
        <taxon>Arthropoda</taxon>
        <taxon>Hexapoda</taxon>
        <taxon>Insecta</taxon>
        <taxon>Pterygota</taxon>
        <taxon>Neoptera</taxon>
        <taxon>Endopterygota</taxon>
        <taxon>Hymenoptera</taxon>
        <taxon>Apocrita</taxon>
        <taxon>Aculeata</taxon>
        <taxon>Formicoidea</taxon>
        <taxon>Formicidae</taxon>
        <taxon>Formicinae</taxon>
        <taxon>Camponotus</taxon>
    </lineage>
</organism>
<keyword evidence="7" id="KW-1185">Reference proteome</keyword>
<sequence length="71" mass="8422">MEKTGNIVHNVLSCAIGKEARSELKQFSLQILHRKIRFTANGYFTLDNSFLYSVRILRIMFEICLMRRREN</sequence>
<evidence type="ECO:0000313" key="7">
    <source>
        <dbReference type="Proteomes" id="UP000000311"/>
    </source>
</evidence>
<keyword evidence="2" id="KW-1003">Cell membrane</keyword>
<evidence type="ECO:0000313" key="6">
    <source>
        <dbReference type="EMBL" id="EFN72924.1"/>
    </source>
</evidence>